<comment type="caution">
    <text evidence="2">The sequence shown here is derived from an EMBL/GenBank/DDBJ whole genome shotgun (WGS) entry which is preliminary data.</text>
</comment>
<dbReference type="Proteomes" id="UP001517376">
    <property type="component" value="Unassembled WGS sequence"/>
</dbReference>
<gene>
    <name evidence="2" type="ORF">GU920_06670</name>
</gene>
<dbReference type="EMBL" id="JAAATW010000001">
    <property type="protein sequence ID" value="NBE07213.1"/>
    <property type="molecule type" value="Genomic_DNA"/>
</dbReference>
<feature type="transmembrane region" description="Helical" evidence="1">
    <location>
        <begin position="64"/>
        <end position="81"/>
    </location>
</feature>
<evidence type="ECO:0000256" key="1">
    <source>
        <dbReference type="SAM" id="Phobius"/>
    </source>
</evidence>
<protein>
    <submittedName>
        <fullName evidence="2">Uncharacterized protein</fullName>
    </submittedName>
</protein>
<feature type="transmembrane region" description="Helical" evidence="1">
    <location>
        <begin position="36"/>
        <end position="58"/>
    </location>
</feature>
<keyword evidence="3" id="KW-1185">Reference proteome</keyword>
<organism evidence="2 3">
    <name type="scientific">Paragemmobacter ruber</name>
    <dbReference type="NCBI Taxonomy" id="1985673"/>
    <lineage>
        <taxon>Bacteria</taxon>
        <taxon>Pseudomonadati</taxon>
        <taxon>Pseudomonadota</taxon>
        <taxon>Alphaproteobacteria</taxon>
        <taxon>Rhodobacterales</taxon>
        <taxon>Paracoccaceae</taxon>
        <taxon>Paragemmobacter</taxon>
    </lineage>
</organism>
<accession>A0ABW9Y3V3</accession>
<keyword evidence="1" id="KW-1133">Transmembrane helix</keyword>
<evidence type="ECO:0000313" key="3">
    <source>
        <dbReference type="Proteomes" id="UP001517376"/>
    </source>
</evidence>
<keyword evidence="1" id="KW-0472">Membrane</keyword>
<evidence type="ECO:0000313" key="2">
    <source>
        <dbReference type="EMBL" id="NBE07213.1"/>
    </source>
</evidence>
<dbReference type="RefSeq" id="WP_161766141.1">
    <property type="nucleotide sequence ID" value="NZ_JAAATW010000001.1"/>
</dbReference>
<name>A0ABW9Y3V3_9RHOB</name>
<keyword evidence="1" id="KW-0812">Transmembrane</keyword>
<proteinExistence type="predicted"/>
<sequence>MPSTGHRSETLAETMVITRNLPRASGRDARSISRRLVAIVAAGATALGLLASTAVPARADGDDLAKALAALAIVGIIANEAKQKRERERARAQHYHDPYPYPHHQPQPTRHPRVPSVCAIEIAGNSGTATVYGESCLREQGFNFRLPEYCARTARIYGRNDRIYSDQCLRDAGFRVAGARY</sequence>
<reference evidence="3" key="1">
    <citation type="submission" date="2020-01" db="EMBL/GenBank/DDBJ databases">
        <title>Sphingomonas sp. strain CSW-10.</title>
        <authorList>
            <person name="Chen W.-M."/>
        </authorList>
    </citation>
    <scope>NUCLEOTIDE SEQUENCE [LARGE SCALE GENOMIC DNA]</scope>
    <source>
        <strain evidence="3">CCP-1</strain>
    </source>
</reference>